<evidence type="ECO:0000313" key="12">
    <source>
        <dbReference type="Proteomes" id="UP001278766"/>
    </source>
</evidence>
<comment type="caution">
    <text evidence="11">The sequence shown here is derived from an EMBL/GenBank/DDBJ whole genome shotgun (WGS) entry which is preliminary data.</text>
</comment>
<keyword evidence="6" id="KW-0119">Carbohydrate metabolism</keyword>
<keyword evidence="8 9" id="KW-0624">Polysaccharide degradation</keyword>
<proteinExistence type="inferred from homology"/>
<dbReference type="EC" id="3.2.1.-" evidence="9"/>
<reference evidence="11" key="2">
    <citation type="submission" date="2023-06" db="EMBL/GenBank/DDBJ databases">
        <authorList>
            <consortium name="Lawrence Berkeley National Laboratory"/>
            <person name="Haridas S."/>
            <person name="Hensen N."/>
            <person name="Bonometti L."/>
            <person name="Westerberg I."/>
            <person name="Brannstrom I.O."/>
            <person name="Guillou S."/>
            <person name="Cros-Aarteil S."/>
            <person name="Calhoun S."/>
            <person name="Kuo A."/>
            <person name="Mondo S."/>
            <person name="Pangilinan J."/>
            <person name="Riley R."/>
            <person name="Labutti K."/>
            <person name="Andreopoulos B."/>
            <person name="Lipzen A."/>
            <person name="Chen C."/>
            <person name="Yanf M."/>
            <person name="Daum C."/>
            <person name="Ng V."/>
            <person name="Clum A."/>
            <person name="Steindorff A."/>
            <person name="Ohm R."/>
            <person name="Martin F."/>
            <person name="Silar P."/>
            <person name="Natvig D."/>
            <person name="Lalanne C."/>
            <person name="Gautier V."/>
            <person name="Ament-Velasquez S.L."/>
            <person name="Kruys A."/>
            <person name="Hutchinson M.I."/>
            <person name="Powell A.J."/>
            <person name="Barry K."/>
            <person name="Miller A.N."/>
            <person name="Grigoriev I.V."/>
            <person name="Debuchy R."/>
            <person name="Gladieux P."/>
            <person name="Thoren M.H."/>
            <person name="Johannesson H."/>
        </authorList>
    </citation>
    <scope>NUCLEOTIDE SEQUENCE</scope>
    <source>
        <strain evidence="11">CBS 168.71</strain>
    </source>
</reference>
<dbReference type="InterPro" id="IPR013320">
    <property type="entry name" value="ConA-like_dom_sf"/>
</dbReference>
<gene>
    <name evidence="11" type="ORF">B0H64DRAFT_469327</name>
</gene>
<dbReference type="EMBL" id="JAUEPN010000009">
    <property type="protein sequence ID" value="KAK3291552.1"/>
    <property type="molecule type" value="Genomic_DNA"/>
</dbReference>
<feature type="signal peptide" evidence="10">
    <location>
        <begin position="1"/>
        <end position="19"/>
    </location>
</feature>
<dbReference type="SUPFAM" id="SSF49899">
    <property type="entry name" value="Concanavalin A-like lectins/glucanases"/>
    <property type="match status" value="1"/>
</dbReference>
<keyword evidence="7 9" id="KW-0326">Glycosidase</keyword>
<dbReference type="RefSeq" id="XP_062655066.1">
    <property type="nucleotide sequence ID" value="XM_062807794.1"/>
</dbReference>
<evidence type="ECO:0000256" key="8">
    <source>
        <dbReference type="ARBA" id="ARBA00023326"/>
    </source>
</evidence>
<evidence type="ECO:0000256" key="6">
    <source>
        <dbReference type="ARBA" id="ARBA00023277"/>
    </source>
</evidence>
<evidence type="ECO:0000256" key="7">
    <source>
        <dbReference type="ARBA" id="ARBA00023295"/>
    </source>
</evidence>
<evidence type="ECO:0000256" key="1">
    <source>
        <dbReference type="ARBA" id="ARBA00000966"/>
    </source>
</evidence>
<dbReference type="GO" id="GO:0008810">
    <property type="term" value="F:cellulase activity"/>
    <property type="evidence" value="ECO:0007669"/>
    <property type="project" value="UniProtKB-EC"/>
</dbReference>
<evidence type="ECO:0000256" key="9">
    <source>
        <dbReference type="RuleBase" id="RU361164"/>
    </source>
</evidence>
<keyword evidence="5" id="KW-0325">Glycoprotein</keyword>
<dbReference type="PRINTS" id="PR00734">
    <property type="entry name" value="GLHYDRLASE7"/>
</dbReference>
<dbReference type="PANTHER" id="PTHR33753">
    <property type="entry name" value="1,4-BETA-D-GLUCAN CELLOBIOHYDROLASE B"/>
    <property type="match status" value="1"/>
</dbReference>
<name>A0AAE0H801_9PEZI</name>
<keyword evidence="10" id="KW-0732">Signal</keyword>
<reference evidence="11" key="1">
    <citation type="journal article" date="2023" name="Mol. Phylogenet. Evol.">
        <title>Genome-scale phylogeny and comparative genomics of the fungal order Sordariales.</title>
        <authorList>
            <person name="Hensen N."/>
            <person name="Bonometti L."/>
            <person name="Westerberg I."/>
            <person name="Brannstrom I.O."/>
            <person name="Guillou S."/>
            <person name="Cros-Aarteil S."/>
            <person name="Calhoun S."/>
            <person name="Haridas S."/>
            <person name="Kuo A."/>
            <person name="Mondo S."/>
            <person name="Pangilinan J."/>
            <person name="Riley R."/>
            <person name="LaButti K."/>
            <person name="Andreopoulos B."/>
            <person name="Lipzen A."/>
            <person name="Chen C."/>
            <person name="Yan M."/>
            <person name="Daum C."/>
            <person name="Ng V."/>
            <person name="Clum A."/>
            <person name="Steindorff A."/>
            <person name="Ohm R.A."/>
            <person name="Martin F."/>
            <person name="Silar P."/>
            <person name="Natvig D.O."/>
            <person name="Lalanne C."/>
            <person name="Gautier V."/>
            <person name="Ament-Velasquez S.L."/>
            <person name="Kruys A."/>
            <person name="Hutchinson M.I."/>
            <person name="Powell A.J."/>
            <person name="Barry K."/>
            <person name="Miller A.N."/>
            <person name="Grigoriev I.V."/>
            <person name="Debuchy R."/>
            <person name="Gladieux P."/>
            <person name="Hiltunen Thoren M."/>
            <person name="Johannesson H."/>
        </authorList>
    </citation>
    <scope>NUCLEOTIDE SEQUENCE</scope>
    <source>
        <strain evidence="11">CBS 168.71</strain>
    </source>
</reference>
<dbReference type="InterPro" id="IPR037019">
    <property type="entry name" value="Glyco_hydro_7_sf"/>
</dbReference>
<sequence length="416" mass="45145">MVYTYPGFLALLLPALAAAQQISTAVPEKHLKLPTQKCTLKDGCKTFETAVVHDALWRKLHKVDDPSTPCWLGSPDCTDVEACAKNCALEGVDYAVRGVATEGDAITLSQFVKAPDGSLTVGSPRVFLVAPDGKNYEPFKLLNQEFTFDVDLSKLVCGMNGALVIGEMDMTGARSELNPAGAEYGTGYCDAQCAQHDWIEGIANIDHKYGACCNEMDIWESNSLSQALTPHSCNITGLYKCTSEEECGQDVGVCDEWGCSYNPYLNGAHDYYGPGLKVDTKRKFTVKTIFVTDNGEATGTLTEIQRVYIQDGKVIENQSTTVGGEEVSAITDGYCNATASWFQQRGGLPTMGEAIQRGMVLHMVIWNHPDTFMNWLDSGDAGPCNATEGDPAFIEKNHPDTAVTFSNFKWGDIGST</sequence>
<dbReference type="InterPro" id="IPR001722">
    <property type="entry name" value="Glyco_hydro_7"/>
</dbReference>
<evidence type="ECO:0000256" key="5">
    <source>
        <dbReference type="ARBA" id="ARBA00023180"/>
    </source>
</evidence>
<evidence type="ECO:0000256" key="2">
    <source>
        <dbReference type="ARBA" id="ARBA00006044"/>
    </source>
</evidence>
<accession>A0AAE0H801</accession>
<dbReference type="GO" id="GO:0030245">
    <property type="term" value="P:cellulose catabolic process"/>
    <property type="evidence" value="ECO:0007669"/>
    <property type="project" value="UniProtKB-KW"/>
</dbReference>
<dbReference type="PANTHER" id="PTHR33753:SF1">
    <property type="entry name" value="ENDO-BETA-1,4-GLUCANASE CELB"/>
    <property type="match status" value="1"/>
</dbReference>
<comment type="similarity">
    <text evidence="2 9">Belongs to the glycosyl hydrolase 7 (cellulase C) family.</text>
</comment>
<evidence type="ECO:0000313" key="11">
    <source>
        <dbReference type="EMBL" id="KAK3291552.1"/>
    </source>
</evidence>
<feature type="chain" id="PRO_5042023461" description="Glucanase" evidence="10">
    <location>
        <begin position="20"/>
        <end position="416"/>
    </location>
</feature>
<keyword evidence="4 9" id="KW-0136">Cellulose degradation</keyword>
<keyword evidence="3 9" id="KW-0378">Hydrolase</keyword>
<evidence type="ECO:0000256" key="4">
    <source>
        <dbReference type="ARBA" id="ARBA00023001"/>
    </source>
</evidence>
<dbReference type="Pfam" id="PF00840">
    <property type="entry name" value="Glyco_hydro_7"/>
    <property type="match status" value="1"/>
</dbReference>
<comment type="catalytic activity">
    <reaction evidence="1">
        <text>Endohydrolysis of (1-&gt;4)-beta-D-glucosidic linkages in cellulose, lichenin and cereal beta-D-glucans.</text>
        <dbReference type="EC" id="3.2.1.4"/>
    </reaction>
</comment>
<evidence type="ECO:0000256" key="3">
    <source>
        <dbReference type="ARBA" id="ARBA00022801"/>
    </source>
</evidence>
<dbReference type="Proteomes" id="UP001278766">
    <property type="component" value="Unassembled WGS sequence"/>
</dbReference>
<evidence type="ECO:0000256" key="10">
    <source>
        <dbReference type="SAM" id="SignalP"/>
    </source>
</evidence>
<dbReference type="AlphaFoldDB" id="A0AAE0H801"/>
<keyword evidence="12" id="KW-1185">Reference proteome</keyword>
<dbReference type="CDD" id="cd07999">
    <property type="entry name" value="GH7_CBH_EG"/>
    <property type="match status" value="1"/>
</dbReference>
<dbReference type="GeneID" id="87844742"/>
<protein>
    <recommendedName>
        <fullName evidence="9">Glucanase</fullName>
        <ecNumber evidence="9">3.2.1.-</ecNumber>
    </recommendedName>
</protein>
<organism evidence="11 12">
    <name type="scientific">Chaetomium fimeti</name>
    <dbReference type="NCBI Taxonomy" id="1854472"/>
    <lineage>
        <taxon>Eukaryota</taxon>
        <taxon>Fungi</taxon>
        <taxon>Dikarya</taxon>
        <taxon>Ascomycota</taxon>
        <taxon>Pezizomycotina</taxon>
        <taxon>Sordariomycetes</taxon>
        <taxon>Sordariomycetidae</taxon>
        <taxon>Sordariales</taxon>
        <taxon>Chaetomiaceae</taxon>
        <taxon>Chaetomium</taxon>
    </lineage>
</organism>
<dbReference type="Gene3D" id="2.70.100.10">
    <property type="entry name" value="Glycoside hydrolase, family 7, domain"/>
    <property type="match status" value="1"/>
</dbReference>